<dbReference type="Proteomes" id="UP001564626">
    <property type="component" value="Unassembled WGS sequence"/>
</dbReference>
<name>A0ABV4CGT7_9PSEU</name>
<feature type="transmembrane region" description="Helical" evidence="1">
    <location>
        <begin position="139"/>
        <end position="162"/>
    </location>
</feature>
<keyword evidence="3" id="KW-1185">Reference proteome</keyword>
<dbReference type="EMBL" id="JBGEHV010000005">
    <property type="protein sequence ID" value="MEY8038634.1"/>
    <property type="molecule type" value="Genomic_DNA"/>
</dbReference>
<evidence type="ECO:0008006" key="4">
    <source>
        <dbReference type="Google" id="ProtNLM"/>
    </source>
</evidence>
<reference evidence="2 3" key="1">
    <citation type="submission" date="2024-08" db="EMBL/GenBank/DDBJ databases">
        <title>Genome mining of Saccharopolyspora cebuensis PGLac3 from Nigerian medicinal plant.</title>
        <authorList>
            <person name="Ezeobiora C.E."/>
            <person name="Igbokwe N.H."/>
            <person name="Amin D.H."/>
            <person name="Mendie U.E."/>
        </authorList>
    </citation>
    <scope>NUCLEOTIDE SEQUENCE [LARGE SCALE GENOMIC DNA]</scope>
    <source>
        <strain evidence="2 3">PGLac3</strain>
    </source>
</reference>
<feature type="transmembrane region" description="Helical" evidence="1">
    <location>
        <begin position="255"/>
        <end position="275"/>
    </location>
</feature>
<feature type="transmembrane region" description="Helical" evidence="1">
    <location>
        <begin position="77"/>
        <end position="97"/>
    </location>
</feature>
<keyword evidence="1" id="KW-0472">Membrane</keyword>
<dbReference type="RefSeq" id="WP_345362030.1">
    <property type="nucleotide sequence ID" value="NZ_BAABII010000006.1"/>
</dbReference>
<protein>
    <recommendedName>
        <fullName evidence="4">DUF2157 domain-containing protein</fullName>
    </recommendedName>
</protein>
<feature type="transmembrane region" description="Helical" evidence="1">
    <location>
        <begin position="182"/>
        <end position="204"/>
    </location>
</feature>
<proteinExistence type="predicted"/>
<feature type="transmembrane region" description="Helical" evidence="1">
    <location>
        <begin position="209"/>
        <end position="225"/>
    </location>
</feature>
<accession>A0ABV4CGT7</accession>
<organism evidence="2 3">
    <name type="scientific">Saccharopolyspora cebuensis</name>
    <dbReference type="NCBI Taxonomy" id="418759"/>
    <lineage>
        <taxon>Bacteria</taxon>
        <taxon>Bacillati</taxon>
        <taxon>Actinomycetota</taxon>
        <taxon>Actinomycetes</taxon>
        <taxon>Pseudonocardiales</taxon>
        <taxon>Pseudonocardiaceae</taxon>
        <taxon>Saccharopolyspora</taxon>
    </lineage>
</organism>
<feature type="transmembrane region" description="Helical" evidence="1">
    <location>
        <begin position="47"/>
        <end position="65"/>
    </location>
</feature>
<feature type="transmembrane region" description="Helical" evidence="1">
    <location>
        <begin position="281"/>
        <end position="300"/>
    </location>
</feature>
<sequence>MTLTARQRTALRGLVDRGVLTDAQAEAVTAELGGAAPGGRRGTLWEVFGYLGGVLVLGGAALLLGTTWDELSRTGQVLVLALATAALAAAGGFIGGAPRAWRLLDGVRARVVAVLFALASVTGAWAVGTGLPDDAHDVLWALAGLVLALAGYAALPAAPGVLAAGGFSAAVVHTGVVDLGDWPYSAAMLALGAVWTGLALGGLLAARRVGLAVGLVLALIGAQWQVSEPPWAYLLTFLLAVVLLAGFLRWDEPLLLAGGVVGMTLAVPEAVWDWTGGRLSAPLIVLLAGAVLLLVGGFGLRRHRRTPSTE</sequence>
<evidence type="ECO:0000313" key="2">
    <source>
        <dbReference type="EMBL" id="MEY8038634.1"/>
    </source>
</evidence>
<feature type="transmembrane region" description="Helical" evidence="1">
    <location>
        <begin position="109"/>
        <end position="127"/>
    </location>
</feature>
<keyword evidence="1" id="KW-1133">Transmembrane helix</keyword>
<evidence type="ECO:0000313" key="3">
    <source>
        <dbReference type="Proteomes" id="UP001564626"/>
    </source>
</evidence>
<gene>
    <name evidence="2" type="ORF">AB8O55_04435</name>
</gene>
<comment type="caution">
    <text evidence="2">The sequence shown here is derived from an EMBL/GenBank/DDBJ whole genome shotgun (WGS) entry which is preliminary data.</text>
</comment>
<evidence type="ECO:0000256" key="1">
    <source>
        <dbReference type="SAM" id="Phobius"/>
    </source>
</evidence>
<feature type="transmembrane region" description="Helical" evidence="1">
    <location>
        <begin position="231"/>
        <end position="248"/>
    </location>
</feature>
<keyword evidence="1" id="KW-0812">Transmembrane</keyword>